<dbReference type="Gene3D" id="3.40.50.920">
    <property type="match status" value="1"/>
</dbReference>
<dbReference type="InterPro" id="IPR029061">
    <property type="entry name" value="THDP-binding"/>
</dbReference>
<dbReference type="GO" id="GO:0004802">
    <property type="term" value="F:transketolase activity"/>
    <property type="evidence" value="ECO:0007669"/>
    <property type="project" value="UniProtKB-UniRule"/>
</dbReference>
<feature type="domain" description="Transketolase-like pyrimidine-binding" evidence="20">
    <location>
        <begin position="349"/>
        <end position="521"/>
    </location>
</feature>
<feature type="binding site" evidence="16">
    <location>
        <position position="515"/>
    </location>
    <ligand>
        <name>substrate</name>
    </ligand>
</feature>
<comment type="cofactor">
    <cofactor evidence="17">
        <name>thiamine diphosphate</name>
        <dbReference type="ChEBI" id="CHEBI:58937"/>
    </cofactor>
    <text evidence="17">Binds 1 thiamine pyrophosphate per subunit. During the reaction, the substrate forms a covalent intermediate with the cofactor.</text>
</comment>
<dbReference type="CDD" id="cd07033">
    <property type="entry name" value="TPP_PYR_DXS_TK_like"/>
    <property type="match status" value="1"/>
</dbReference>
<evidence type="ECO:0000259" key="20">
    <source>
        <dbReference type="SMART" id="SM00861"/>
    </source>
</evidence>
<dbReference type="InterPro" id="IPR009014">
    <property type="entry name" value="Transketo_C/PFOR_II"/>
</dbReference>
<feature type="binding site" evidence="17">
    <location>
        <position position="262"/>
    </location>
    <ligand>
        <name>thiamine diphosphate</name>
        <dbReference type="ChEBI" id="CHEBI:58937"/>
    </ligand>
</feature>
<feature type="site" description="Important for catalytic activity" evidence="19">
    <location>
        <position position="29"/>
    </location>
</feature>
<sequence>MSNQSTDQQNINALRVLSATTITNAGAGHPGIALGAAPMLYTIWSRHLRIDPQHPKWINRDRFVLSPGHGSALLYSLLHLSGFDITMQDLKAFRQLGSRTPGHPEVLPDNGIDATTGPLGQGFAMGVGMATAQVHLSGLLDEDANLMDHDTFVVVGDGDLMEGISHEAASFASLHELNRLIVLYDSNDASLDSQTKAEFKTDVRQRFESYGWHTALVSDGESVDDIDAAIVAAKAQQDAPTLIEVKTTIGFGTKHAGSHLSHGKPLTDSELDELKRLLSWPAADFEIPAAVTDSFHELVAKRGMMTYQAWHKRLTMFLQEAAHRKLWQGLFSPTIDVDMLPTFETGTKAAGRNVGGQVIQAMSAQLPGFWGGAADVASSTKTNIEDGGVFGQAQPAGKNITFGIREFAQAAIINGITLHGGTQVFGSLFFAFADYSKAAIRLAAMQHIPSIFVLTHDSIGLGSDGPTHQPVEQLMGFRNMPNVNVLRPGTPSEVVAAWQVALASTDRPTLLILARQNLTESTHHASLQDVTNGAYTVSEASTTVSAVLMATGSEVQLALAAKSQLGIDGSGVRVLSMPNLHAFDERSLAQRERLLPRVVTNRVAVEMGSTLGWERYTGLDGHVIGIDEFGASGAGDAVAAHFGFTTEHIIECLTTSAEVRNDA</sequence>
<dbReference type="InterPro" id="IPR005474">
    <property type="entry name" value="Transketolase_N"/>
</dbReference>
<evidence type="ECO:0000256" key="4">
    <source>
        <dbReference type="ARBA" id="ARBA00002931"/>
    </source>
</evidence>
<organism evidence="22 23">
    <name type="scientific">Furfurilactobacillus siliginis</name>
    <dbReference type="NCBI Taxonomy" id="348151"/>
    <lineage>
        <taxon>Bacteria</taxon>
        <taxon>Bacillati</taxon>
        <taxon>Bacillota</taxon>
        <taxon>Bacilli</taxon>
        <taxon>Lactobacillales</taxon>
        <taxon>Lactobacillaceae</taxon>
        <taxon>Furfurilactobacillus</taxon>
    </lineage>
</organism>
<feature type="binding site" evidence="16">
    <location>
        <position position="352"/>
    </location>
    <ligand>
        <name>substrate</name>
    </ligand>
</feature>
<evidence type="ECO:0000256" key="14">
    <source>
        <dbReference type="NCBIfam" id="TIGR00232"/>
    </source>
</evidence>
<dbReference type="CDD" id="cd02012">
    <property type="entry name" value="TPP_TK"/>
    <property type="match status" value="1"/>
</dbReference>
<dbReference type="InterPro" id="IPR033247">
    <property type="entry name" value="Transketolase_fam"/>
</dbReference>
<dbReference type="Gene3D" id="3.40.50.970">
    <property type="match status" value="2"/>
</dbReference>
<feature type="site" description="Important for catalytic activity" evidence="19">
    <location>
        <position position="262"/>
    </location>
</feature>
<dbReference type="AlphaFoldDB" id="A0A0R2L1S0"/>
<feature type="binding site" evidence="17">
    <location>
        <position position="69"/>
    </location>
    <ligand>
        <name>thiamine diphosphate</name>
        <dbReference type="ChEBI" id="CHEBI:58937"/>
    </ligand>
</feature>
<dbReference type="PANTHER" id="PTHR43522:SF2">
    <property type="entry name" value="TRANSKETOLASE 1-RELATED"/>
    <property type="match status" value="1"/>
</dbReference>
<comment type="similarity">
    <text evidence="5">Belongs to the transketolase family.</text>
</comment>
<keyword evidence="8" id="KW-0808">Transferase</keyword>
<evidence type="ECO:0000313" key="24">
    <source>
        <dbReference type="Proteomes" id="UP000321429"/>
    </source>
</evidence>
<feature type="binding site" evidence="16">
    <location>
        <position position="29"/>
    </location>
    <ligand>
        <name>substrate</name>
    </ligand>
</feature>
<feature type="binding site" evidence="17">
    <location>
        <position position="432"/>
    </location>
    <ligand>
        <name>thiamine diphosphate</name>
        <dbReference type="ChEBI" id="CHEBI:58937"/>
    </ligand>
</feature>
<evidence type="ECO:0000313" key="21">
    <source>
        <dbReference type="EMBL" id="GEK28955.1"/>
    </source>
</evidence>
<evidence type="ECO:0000256" key="18">
    <source>
        <dbReference type="PIRSR" id="PIRSR605478-4"/>
    </source>
</evidence>
<evidence type="ECO:0000256" key="15">
    <source>
        <dbReference type="PIRSR" id="PIRSR605478-1"/>
    </source>
</evidence>
<comment type="caution">
    <text evidence="22">The sequence shown here is derived from an EMBL/GenBank/DDBJ whole genome shotgun (WGS) entry which is preliminary data.</text>
</comment>
<dbReference type="GO" id="GO:0005829">
    <property type="term" value="C:cytosol"/>
    <property type="evidence" value="ECO:0007669"/>
    <property type="project" value="TreeGrafter"/>
</dbReference>
<gene>
    <name evidence="21" type="primary">tkt2</name>
    <name evidence="22" type="ORF">IV55_GL001874</name>
    <name evidence="21" type="ORF">LSI01_12660</name>
</gene>
<dbReference type="GO" id="GO:0046872">
    <property type="term" value="F:metal ion binding"/>
    <property type="evidence" value="ECO:0007669"/>
    <property type="project" value="UniProtKB-KW"/>
</dbReference>
<feature type="binding site" evidence="17">
    <location>
        <position position="158"/>
    </location>
    <ligand>
        <name>thiamine diphosphate</name>
        <dbReference type="ChEBI" id="CHEBI:58937"/>
    </ligand>
</feature>
<dbReference type="Pfam" id="PF02779">
    <property type="entry name" value="Transket_pyr"/>
    <property type="match status" value="1"/>
</dbReference>
<dbReference type="RefSeq" id="WP_057810533.1">
    <property type="nucleotide sequence ID" value="NZ_BJUD01000025.1"/>
</dbReference>
<evidence type="ECO:0000313" key="23">
    <source>
        <dbReference type="Proteomes" id="UP000051139"/>
    </source>
</evidence>
<proteinExistence type="inferred from homology"/>
<keyword evidence="12 17" id="KW-0786">Thiamine pyrophosphate</keyword>
<dbReference type="InterPro" id="IPR005475">
    <property type="entry name" value="Transketolase-like_Pyr-bd"/>
</dbReference>
<evidence type="ECO:0000256" key="16">
    <source>
        <dbReference type="PIRSR" id="PIRSR605478-2"/>
    </source>
</evidence>
<keyword evidence="9 18" id="KW-0479">Metal-binding</keyword>
<comment type="catalytic activity">
    <reaction evidence="13">
        <text>D-sedoheptulose 7-phosphate + D-glyceraldehyde 3-phosphate = aldehydo-D-ribose 5-phosphate + D-xylulose 5-phosphate</text>
        <dbReference type="Rhea" id="RHEA:10508"/>
        <dbReference type="ChEBI" id="CHEBI:57483"/>
        <dbReference type="ChEBI" id="CHEBI:57737"/>
        <dbReference type="ChEBI" id="CHEBI:58273"/>
        <dbReference type="ChEBI" id="CHEBI:59776"/>
        <dbReference type="EC" id="2.2.1.1"/>
    </reaction>
</comment>
<evidence type="ECO:0000256" key="1">
    <source>
        <dbReference type="ARBA" id="ARBA00001913"/>
    </source>
</evidence>
<comment type="function">
    <text evidence="4">Catalyzes the transfer of a two-carbon ketol group from a ketose donor to an aldose acceptor, via a covalent intermediate with the cofactor thiamine pyrophosphate.</text>
</comment>
<evidence type="ECO:0000256" key="13">
    <source>
        <dbReference type="ARBA" id="ARBA00049473"/>
    </source>
</evidence>
<accession>A0A0R2L1S0</accession>
<name>A0A0R2L1S0_9LACO</name>
<dbReference type="SMART" id="SM00861">
    <property type="entry name" value="Transket_pyr"/>
    <property type="match status" value="1"/>
</dbReference>
<dbReference type="EMBL" id="JQCB01000007">
    <property type="protein sequence ID" value="KRN95769.1"/>
    <property type="molecule type" value="Genomic_DNA"/>
</dbReference>
<evidence type="ECO:0000256" key="6">
    <source>
        <dbReference type="ARBA" id="ARBA00011738"/>
    </source>
</evidence>
<dbReference type="Pfam" id="PF22613">
    <property type="entry name" value="Transketolase_C_1"/>
    <property type="match status" value="1"/>
</dbReference>
<evidence type="ECO:0000256" key="17">
    <source>
        <dbReference type="PIRSR" id="PIRSR605478-3"/>
    </source>
</evidence>
<dbReference type="STRING" id="348151.IV55_GL001874"/>
<dbReference type="GO" id="GO:0006098">
    <property type="term" value="P:pentose-phosphate shunt"/>
    <property type="evidence" value="ECO:0007669"/>
    <property type="project" value="TreeGrafter"/>
</dbReference>
<dbReference type="SUPFAM" id="SSF52518">
    <property type="entry name" value="Thiamin diphosphate-binding fold (THDP-binding)"/>
    <property type="match status" value="2"/>
</dbReference>
<keyword evidence="10" id="KW-0106">Calcium</keyword>
<evidence type="ECO:0000313" key="22">
    <source>
        <dbReference type="EMBL" id="KRN95769.1"/>
    </source>
</evidence>
<feature type="binding site" evidence="18">
    <location>
        <position position="187"/>
    </location>
    <ligand>
        <name>Mg(2+)</name>
        <dbReference type="ChEBI" id="CHEBI:18420"/>
    </ligand>
</feature>
<evidence type="ECO:0000256" key="5">
    <source>
        <dbReference type="ARBA" id="ARBA00007131"/>
    </source>
</evidence>
<dbReference type="NCBIfam" id="TIGR00232">
    <property type="entry name" value="tktlase_bact"/>
    <property type="match status" value="1"/>
</dbReference>
<feature type="binding site" evidence="16">
    <location>
        <position position="379"/>
    </location>
    <ligand>
        <name>substrate</name>
    </ligand>
</feature>
<evidence type="ECO:0000256" key="19">
    <source>
        <dbReference type="PIRSR" id="PIRSR605478-5"/>
    </source>
</evidence>
<dbReference type="FunFam" id="3.40.50.970:FF:000045">
    <property type="entry name" value="Transketolase"/>
    <property type="match status" value="1"/>
</dbReference>
<evidence type="ECO:0000256" key="2">
    <source>
        <dbReference type="ARBA" id="ARBA00001936"/>
    </source>
</evidence>
<comment type="cofactor">
    <cofactor evidence="18">
        <name>Mg(2+)</name>
        <dbReference type="ChEBI" id="CHEBI:18420"/>
    </cofactor>
    <text evidence="18">Binds 1 Mg(2+) ion per subunit. Can also utilize other divalent metal cations, such as Ca(2+), Mn(2+) and Co(2+).</text>
</comment>
<dbReference type="InterPro" id="IPR055152">
    <property type="entry name" value="Transketolase-like_C_2"/>
</dbReference>
<dbReference type="PATRIC" id="fig|348151.3.peg.1926"/>
<feature type="binding site" evidence="16">
    <location>
        <position position="468"/>
    </location>
    <ligand>
        <name>substrate</name>
    </ligand>
</feature>
<dbReference type="FunFam" id="3.40.50.970:FF:000004">
    <property type="entry name" value="Transketolase"/>
    <property type="match status" value="1"/>
</dbReference>
<feature type="binding site" evidence="17">
    <location>
        <position position="187"/>
    </location>
    <ligand>
        <name>thiamine diphosphate</name>
        <dbReference type="ChEBI" id="CHEBI:58937"/>
    </ligand>
</feature>
<evidence type="ECO:0000256" key="12">
    <source>
        <dbReference type="ARBA" id="ARBA00023052"/>
    </source>
</evidence>
<dbReference type="Proteomes" id="UP000321429">
    <property type="component" value="Unassembled WGS sequence"/>
</dbReference>
<dbReference type="SUPFAM" id="SSF52922">
    <property type="entry name" value="TK C-terminal domain-like"/>
    <property type="match status" value="1"/>
</dbReference>
<evidence type="ECO:0000256" key="8">
    <source>
        <dbReference type="ARBA" id="ARBA00022679"/>
    </source>
</evidence>
<feature type="active site" description="Proton donor" evidence="15">
    <location>
        <position position="406"/>
    </location>
</feature>
<dbReference type="EMBL" id="BJUD01000025">
    <property type="protein sequence ID" value="GEK28955.1"/>
    <property type="molecule type" value="Genomic_DNA"/>
</dbReference>
<comment type="cofactor">
    <cofactor evidence="3">
        <name>Co(2+)</name>
        <dbReference type="ChEBI" id="CHEBI:48828"/>
    </cofactor>
</comment>
<evidence type="ECO:0000256" key="10">
    <source>
        <dbReference type="ARBA" id="ARBA00022837"/>
    </source>
</evidence>
<reference evidence="22 23" key="1">
    <citation type="journal article" date="2015" name="Genome Announc.">
        <title>Expanding the biotechnology potential of lactobacilli through comparative genomics of 213 strains and associated genera.</title>
        <authorList>
            <person name="Sun Z."/>
            <person name="Harris H.M."/>
            <person name="McCann A."/>
            <person name="Guo C."/>
            <person name="Argimon S."/>
            <person name="Zhang W."/>
            <person name="Yang X."/>
            <person name="Jeffery I.B."/>
            <person name="Cooney J.C."/>
            <person name="Kagawa T.F."/>
            <person name="Liu W."/>
            <person name="Song Y."/>
            <person name="Salvetti E."/>
            <person name="Wrobel A."/>
            <person name="Rasinkangas P."/>
            <person name="Parkhill J."/>
            <person name="Rea M.C."/>
            <person name="O'Sullivan O."/>
            <person name="Ritari J."/>
            <person name="Douillard F.P."/>
            <person name="Paul Ross R."/>
            <person name="Yang R."/>
            <person name="Briner A.E."/>
            <person name="Felis G.E."/>
            <person name="de Vos W.M."/>
            <person name="Barrangou R."/>
            <person name="Klaenhammer T.R."/>
            <person name="Caufield P.W."/>
            <person name="Cui Y."/>
            <person name="Zhang H."/>
            <person name="O'Toole P.W."/>
        </authorList>
    </citation>
    <scope>NUCLEOTIDE SEQUENCE [LARGE SCALE GENOMIC DNA]</scope>
    <source>
        <strain evidence="22 23">DSM 22696</strain>
    </source>
</reference>
<evidence type="ECO:0000256" key="11">
    <source>
        <dbReference type="ARBA" id="ARBA00022842"/>
    </source>
</evidence>
<feature type="binding site" evidence="17">
    <location>
        <begin position="117"/>
        <end position="119"/>
    </location>
    <ligand>
        <name>thiamine diphosphate</name>
        <dbReference type="ChEBI" id="CHEBI:58937"/>
    </ligand>
</feature>
<keyword evidence="23" id="KW-1185">Reference proteome</keyword>
<evidence type="ECO:0000256" key="3">
    <source>
        <dbReference type="ARBA" id="ARBA00001941"/>
    </source>
</evidence>
<protein>
    <recommendedName>
        <fullName evidence="7 14">Transketolase</fullName>
        <ecNumber evidence="7 14">2.2.1.1</ecNumber>
    </recommendedName>
</protein>
<dbReference type="Pfam" id="PF00456">
    <property type="entry name" value="Transketolase_N"/>
    <property type="match status" value="1"/>
</dbReference>
<dbReference type="InterPro" id="IPR005478">
    <property type="entry name" value="Transketolase_bac-like"/>
</dbReference>
<evidence type="ECO:0000256" key="9">
    <source>
        <dbReference type="ARBA" id="ARBA00022723"/>
    </source>
</evidence>
<dbReference type="Proteomes" id="UP000051139">
    <property type="component" value="Unassembled WGS sequence"/>
</dbReference>
<comment type="cofactor">
    <cofactor evidence="1">
        <name>Ca(2+)</name>
        <dbReference type="ChEBI" id="CHEBI:29108"/>
    </cofactor>
</comment>
<reference evidence="21 24" key="2">
    <citation type="submission" date="2019-07" db="EMBL/GenBank/DDBJ databases">
        <title>Whole genome shotgun sequence of Lactobacillus siliginis NBRC 101315.</title>
        <authorList>
            <person name="Hosoyama A."/>
            <person name="Uohara A."/>
            <person name="Ohji S."/>
            <person name="Ichikawa N."/>
        </authorList>
    </citation>
    <scope>NUCLEOTIDE SEQUENCE [LARGE SCALE GENOMIC DNA]</scope>
    <source>
        <strain evidence="21 24">NBRC 101315</strain>
    </source>
</reference>
<feature type="binding site" evidence="16">
    <location>
        <position position="456"/>
    </location>
    <ligand>
        <name>substrate</name>
    </ligand>
</feature>
<keyword evidence="11 18" id="KW-0460">Magnesium</keyword>
<feature type="binding site" evidence="16">
    <location>
        <position position="262"/>
    </location>
    <ligand>
        <name>substrate</name>
    </ligand>
</feature>
<feature type="binding site" evidence="18">
    <location>
        <position position="157"/>
    </location>
    <ligand>
        <name>Mg(2+)</name>
        <dbReference type="ChEBI" id="CHEBI:18420"/>
    </ligand>
</feature>
<dbReference type="EC" id="2.2.1.1" evidence="7 14"/>
<dbReference type="PANTHER" id="PTHR43522">
    <property type="entry name" value="TRANSKETOLASE"/>
    <property type="match status" value="1"/>
</dbReference>
<comment type="subunit">
    <text evidence="6">Homodimer.</text>
</comment>
<feature type="binding site" evidence="16">
    <location>
        <position position="464"/>
    </location>
    <ligand>
        <name>substrate</name>
    </ligand>
</feature>
<evidence type="ECO:0000256" key="7">
    <source>
        <dbReference type="ARBA" id="ARBA00013152"/>
    </source>
</evidence>
<comment type="cofactor">
    <cofactor evidence="2">
        <name>Mn(2+)</name>
        <dbReference type="ChEBI" id="CHEBI:29035"/>
    </cofactor>
</comment>
<dbReference type="OrthoDB" id="8732661at2"/>